<dbReference type="CDD" id="cd04657">
    <property type="entry name" value="Piwi_ago-like"/>
    <property type="match status" value="1"/>
</dbReference>
<name>A0A9P8LF52_9PEZI</name>
<dbReference type="PROSITE" id="PS50822">
    <property type="entry name" value="PIWI"/>
    <property type="match status" value="1"/>
</dbReference>
<organism evidence="2 3">
    <name type="scientific">Trichoglossum hirsutum</name>
    <dbReference type="NCBI Taxonomy" id="265104"/>
    <lineage>
        <taxon>Eukaryota</taxon>
        <taxon>Fungi</taxon>
        <taxon>Dikarya</taxon>
        <taxon>Ascomycota</taxon>
        <taxon>Pezizomycotina</taxon>
        <taxon>Geoglossomycetes</taxon>
        <taxon>Geoglossales</taxon>
        <taxon>Geoglossaceae</taxon>
        <taxon>Trichoglossum</taxon>
    </lineage>
</organism>
<dbReference type="AlphaFoldDB" id="A0A9P8LF52"/>
<dbReference type="InterPro" id="IPR036397">
    <property type="entry name" value="RNaseH_sf"/>
</dbReference>
<evidence type="ECO:0000313" key="3">
    <source>
        <dbReference type="Proteomes" id="UP000750711"/>
    </source>
</evidence>
<accession>A0A9P8LF52</accession>
<gene>
    <name evidence="2" type="ORF">GP486_002483</name>
</gene>
<dbReference type="InterPro" id="IPR045246">
    <property type="entry name" value="Piwi_ago-like"/>
</dbReference>
<dbReference type="Pfam" id="PF02171">
    <property type="entry name" value="Piwi"/>
    <property type="match status" value="1"/>
</dbReference>
<dbReference type="PANTHER" id="PTHR22891">
    <property type="entry name" value="EUKARYOTIC TRANSLATION INITIATION FACTOR 2C"/>
    <property type="match status" value="1"/>
</dbReference>
<sequence>MITVPGRILIPPSVQYFGNKPVPVENGAWNMRNVKYSVSAQLPRWTFLRVSYTTDKANPFLGDTLQQKLREFSTILKDSGMRIPAHNPKDGIRKVLSGTPGDEANDRLLSDGFKSAAGMGVKFLLVILSNENRLTYARVKRLGDMQFGIPTVCVVAGSFASKGPRYMANVGLKINIKLGGVNQSICPDHLGTVRDGKTMVVGIDVTHPSKESMEGAPSIAGVVASVDRRLAQWPASIRLQTSRVEMVEELGEMITERLRVWKLKNGGELPDRILVYRDGVSEGQYGEVLTKELPSIRKACEAMYSAKKPKISIIIVGKRHHTRFYPVKVGDADSGMGNPRHGTVVDRGVTYERRWDFFLQAHHGLKGTARPAHYVVVLDENGLGANGLERMTHNMCYMFSRSTSAVSICPPAYYADILCERGRCYIYEVYNDSTAHITSTEERNARKKEIREKALADWGRGVHPALKNTMFYL</sequence>
<comment type="caution">
    <text evidence="2">The sequence shown here is derived from an EMBL/GenBank/DDBJ whole genome shotgun (WGS) entry which is preliminary data.</text>
</comment>
<proteinExistence type="predicted"/>
<dbReference type="Gene3D" id="3.30.420.10">
    <property type="entry name" value="Ribonuclease H-like superfamily/Ribonuclease H"/>
    <property type="match status" value="1"/>
</dbReference>
<dbReference type="Gene3D" id="3.40.50.2300">
    <property type="match status" value="1"/>
</dbReference>
<evidence type="ECO:0000313" key="2">
    <source>
        <dbReference type="EMBL" id="KAH0562950.1"/>
    </source>
</evidence>
<dbReference type="EMBL" id="JAGHQM010000279">
    <property type="protein sequence ID" value="KAH0562950.1"/>
    <property type="molecule type" value="Genomic_DNA"/>
</dbReference>
<feature type="domain" description="Piwi" evidence="1">
    <location>
        <begin position="123"/>
        <end position="418"/>
    </location>
</feature>
<dbReference type="InterPro" id="IPR012337">
    <property type="entry name" value="RNaseH-like_sf"/>
</dbReference>
<dbReference type="InterPro" id="IPR003165">
    <property type="entry name" value="Piwi"/>
</dbReference>
<reference evidence="2" key="1">
    <citation type="submission" date="2021-03" db="EMBL/GenBank/DDBJ databases">
        <title>Comparative genomics and phylogenomic investigation of the class Geoglossomycetes provide insights into ecological specialization and systematics.</title>
        <authorList>
            <person name="Melie T."/>
            <person name="Pirro S."/>
            <person name="Miller A.N."/>
            <person name="Quandt A."/>
        </authorList>
    </citation>
    <scope>NUCLEOTIDE SEQUENCE</scope>
    <source>
        <strain evidence="2">CAQ_001_2017</strain>
    </source>
</reference>
<dbReference type="GO" id="GO:0003676">
    <property type="term" value="F:nucleic acid binding"/>
    <property type="evidence" value="ECO:0007669"/>
    <property type="project" value="InterPro"/>
</dbReference>
<keyword evidence="3" id="KW-1185">Reference proteome</keyword>
<dbReference type="SUPFAM" id="SSF53098">
    <property type="entry name" value="Ribonuclease H-like"/>
    <property type="match status" value="1"/>
</dbReference>
<dbReference type="SMART" id="SM00950">
    <property type="entry name" value="Piwi"/>
    <property type="match status" value="1"/>
</dbReference>
<evidence type="ECO:0000259" key="1">
    <source>
        <dbReference type="PROSITE" id="PS50822"/>
    </source>
</evidence>
<dbReference type="Proteomes" id="UP000750711">
    <property type="component" value="Unassembled WGS sequence"/>
</dbReference>
<protein>
    <recommendedName>
        <fullName evidence="1">Piwi domain-containing protein</fullName>
    </recommendedName>
</protein>